<name>A0A821XXP9_9NEOP</name>
<gene>
    <name evidence="5" type="ORF">PMACD_LOCUS15996</name>
</gene>
<dbReference type="InterPro" id="IPR038765">
    <property type="entry name" value="Papain-like_cys_pep_sf"/>
</dbReference>
<feature type="region of interest" description="Disordered" evidence="2">
    <location>
        <begin position="1130"/>
        <end position="1189"/>
    </location>
</feature>
<evidence type="ECO:0000259" key="4">
    <source>
        <dbReference type="PROSITE" id="PS52042"/>
    </source>
</evidence>
<feature type="region of interest" description="Disordered" evidence="2">
    <location>
        <begin position="454"/>
        <end position="483"/>
    </location>
</feature>
<dbReference type="EMBL" id="CAJOBZ010000076">
    <property type="protein sequence ID" value="CAF4953993.1"/>
    <property type="molecule type" value="Genomic_DNA"/>
</dbReference>
<comment type="caution">
    <text evidence="5">The sequence shown here is derived from an EMBL/GenBank/DDBJ whole genome shotgun (WGS) entry which is preliminary data.</text>
</comment>
<dbReference type="InterPro" id="IPR053033">
    <property type="entry name" value="Androglobin-like"/>
</dbReference>
<dbReference type="SUPFAM" id="SSF54001">
    <property type="entry name" value="Cysteine proteinases"/>
    <property type="match status" value="1"/>
</dbReference>
<feature type="compositionally biased region" description="Basic and acidic residues" evidence="2">
    <location>
        <begin position="1222"/>
        <end position="1246"/>
    </location>
</feature>
<evidence type="ECO:0000313" key="5">
    <source>
        <dbReference type="EMBL" id="CAF4953993.1"/>
    </source>
</evidence>
<dbReference type="OrthoDB" id="9374162at2759"/>
<feature type="compositionally biased region" description="Polar residues" evidence="2">
    <location>
        <begin position="1347"/>
        <end position="1357"/>
    </location>
</feature>
<dbReference type="GO" id="GO:0004198">
    <property type="term" value="F:calcium-dependent cysteine-type endopeptidase activity"/>
    <property type="evidence" value="ECO:0007669"/>
    <property type="project" value="InterPro"/>
</dbReference>
<feature type="region of interest" description="Disordered" evidence="2">
    <location>
        <begin position="1222"/>
        <end position="1256"/>
    </location>
</feature>
<organism evidence="5 6">
    <name type="scientific">Pieris macdunnoughi</name>
    <dbReference type="NCBI Taxonomy" id="345717"/>
    <lineage>
        <taxon>Eukaryota</taxon>
        <taxon>Metazoa</taxon>
        <taxon>Ecdysozoa</taxon>
        <taxon>Arthropoda</taxon>
        <taxon>Hexapoda</taxon>
        <taxon>Insecta</taxon>
        <taxon>Pterygota</taxon>
        <taxon>Neoptera</taxon>
        <taxon>Endopterygota</taxon>
        <taxon>Lepidoptera</taxon>
        <taxon>Glossata</taxon>
        <taxon>Ditrysia</taxon>
        <taxon>Papilionoidea</taxon>
        <taxon>Pieridae</taxon>
        <taxon>Pierinae</taxon>
        <taxon>Pieris</taxon>
    </lineage>
</organism>
<evidence type="ECO:0000259" key="3">
    <source>
        <dbReference type="PROSITE" id="PS50203"/>
    </source>
</evidence>
<feature type="domain" description="Globin" evidence="4">
    <location>
        <begin position="638"/>
        <end position="925"/>
    </location>
</feature>
<evidence type="ECO:0000313" key="6">
    <source>
        <dbReference type="Proteomes" id="UP000663880"/>
    </source>
</evidence>
<dbReference type="InterPro" id="IPR057249">
    <property type="entry name" value="Globin_CP_ADGB"/>
</dbReference>
<comment type="caution">
    <text evidence="1">Lacks conserved residue(s) required for the propagation of feature annotation.</text>
</comment>
<dbReference type="PROSITE" id="PS52042">
    <property type="entry name" value="GLOBIN_CP_ADGB"/>
    <property type="match status" value="1"/>
</dbReference>
<evidence type="ECO:0008006" key="7">
    <source>
        <dbReference type="Google" id="ProtNLM"/>
    </source>
</evidence>
<sequence length="1497" mass="170123">MSKKSEIRQLIAYTVDPTECPFREFRDSELTIDSWGMGPAALRASHVMSKIPVSKSHADLSWGDDQTQPLPRSVRQFLHGWIRAEDLAFSRWEAEVAVFEDASDIAKMNIIDMQLSHAQVILRSSFCRSVLSMCFILERVDNITVEHQWENFAFSLPPEGWRARYHIYSPGLKPGGGAQHRPGLSKNGCYLVRLYYLGAWRCVWVSDLVPIDATESPLLPFSPIFCHSPARPGAKMTAPAITAPMVQLWPLLICKALLKLAAPDMNSDEGADFEDESMPEFDILHALTGAMNLTYRITGDLVDPNNLWELVTSEVPVFSWDDDSDTMMSTIKSKSTKKPTTKEPFSVRRNTITTILLEDTKTQPPYALPGITPGHQMTLLLNMARDLPLKKPLPEPEVPQWKTYRWVDWARHHGLYEAFACPRTKFLRVNGLLKQSHAPHLLDVQSTESITFQFREDHDRTNPPARKGGKELNRSGNIHSSNQQMKEELREWIEFDGIREYVKNVNILFFPSMYQYTTAASSPPVRITKAPPNKNLDIPAPKSAPLYLQIDGPDENILKISLAMLHPRVLFNCGIPVMDHIEPAYLFLEIFEWFVDCELPKAKSYIATRGYDCIEITLDPGRHFCRVWVHSRMNWTAMFLSDSTLVLGTRDVIQSAAVRECPWASRFLNNLSLAFSNWLRASRSSATLGYNDKEFYNSYQPDLVWDPKIVGYEKRLLHWMFRQALQALLIRKLLPNEYKAVCSTLRTFFHDPDFGLPPKPKPPTSLRDIAMMDPCDCVLPEAEELEITEQLEEEQQVEIATEERPIVDKETMDRLLSPPKFPITSNVCELATEEIPCGVLKEEREKVIRKHEAARVIQAHWRGAWARKCLKAPLAVPPEITKLLMDYVFGTLETLSALMNMFFGMYPGARYAYSVASALSGVYGLQQHSGNSPVTPKCKWIPYFQGVFYCHSPVKVHFDVQSTLQYRTFAVYNNDTGIQMSQAYNSHITFDFRPNEHGYTVMGHGTITEAPGTSSDVHWQLTVLTSLSDVFHICDNDETSCKDLPLPPASKLHVDEIFIPNRRNILGGIQISVSKHEAISFRAAATSPELEMQAILKMKGPDGEIEEIDRCSGTGELYWPYIRLQPTPPSLLTSPAHKRSMSNSNAIDSKSIFSGDRPRSSRIPKQKPSSAGPKNRSSTKLKDSKSTVEPRQYTIEVIAPKGWPLTLQQWIRVDEVRNSQELTKIDTTPKKTGKEKPGSGKEREKSPIPQRQPQPGDAYVELECSLSIGGGAIARRDDERDLLFVAARKAWDAKDHGRNTRGAHIRKEFRAEFLEALPPPPSESTMSMKEEQYLEEVEGEQKRETEATQQQGPTPVTDSAAELEVEEEIEEESLYLTMPDQLKDKFIPLYFVPFCTKVEIEEEKTLLTPEIADMTQKIRQQKLEAALDRMNELQYYNKVHVLGRQKKRGRLLERLFVDSQWSPDLAEVLEERDDAIAQEALNRTLSANKKKLDAKKK</sequence>
<proteinExistence type="predicted"/>
<feature type="compositionally biased region" description="Polar residues" evidence="2">
    <location>
        <begin position="1141"/>
        <end position="1152"/>
    </location>
</feature>
<dbReference type="GO" id="GO:0006508">
    <property type="term" value="P:proteolysis"/>
    <property type="evidence" value="ECO:0007669"/>
    <property type="project" value="InterPro"/>
</dbReference>
<accession>A0A821XXP9</accession>
<dbReference type="PANTHER" id="PTHR46298">
    <property type="entry name" value="ANDROGLOBIN"/>
    <property type="match status" value="1"/>
</dbReference>
<protein>
    <recommendedName>
        <fullName evidence="7">Androglobin</fullName>
    </recommendedName>
</protein>
<dbReference type="PANTHER" id="PTHR46298:SF1">
    <property type="entry name" value="ANDROGLOBIN"/>
    <property type="match status" value="1"/>
</dbReference>
<keyword evidence="6" id="KW-1185">Reference proteome</keyword>
<feature type="compositionally biased region" description="Polar residues" evidence="2">
    <location>
        <begin position="474"/>
        <end position="483"/>
    </location>
</feature>
<feature type="region of interest" description="Disordered" evidence="2">
    <location>
        <begin position="1333"/>
        <end position="1361"/>
    </location>
</feature>
<dbReference type="PROSITE" id="PS50096">
    <property type="entry name" value="IQ"/>
    <property type="match status" value="1"/>
</dbReference>
<dbReference type="InterPro" id="IPR054094">
    <property type="entry name" value="Androglobin_IV"/>
</dbReference>
<dbReference type="CDD" id="cd22307">
    <property type="entry name" value="Adgb_C_mid-like"/>
    <property type="match status" value="1"/>
</dbReference>
<evidence type="ECO:0000256" key="2">
    <source>
        <dbReference type="SAM" id="MobiDB-lite"/>
    </source>
</evidence>
<evidence type="ECO:0000256" key="1">
    <source>
        <dbReference type="PROSITE-ProRule" id="PRU00239"/>
    </source>
</evidence>
<dbReference type="PROSITE" id="PS50203">
    <property type="entry name" value="CALPAIN_CAT"/>
    <property type="match status" value="1"/>
</dbReference>
<dbReference type="Proteomes" id="UP000663880">
    <property type="component" value="Unassembled WGS sequence"/>
</dbReference>
<reference evidence="5" key="1">
    <citation type="submission" date="2021-02" db="EMBL/GenBank/DDBJ databases">
        <authorList>
            <person name="Steward A R."/>
        </authorList>
    </citation>
    <scope>NUCLEOTIDE SEQUENCE</scope>
</reference>
<dbReference type="InterPro" id="IPR001300">
    <property type="entry name" value="Peptidase_C2_calpain_cat"/>
</dbReference>
<feature type="domain" description="Calpain catalytic" evidence="3">
    <location>
        <begin position="61"/>
        <end position="401"/>
    </location>
</feature>
<dbReference type="Pfam" id="PF22069">
    <property type="entry name" value="Androglobin_IV"/>
    <property type="match status" value="1"/>
</dbReference>